<gene>
    <name evidence="4" type="ORF">DFP95_106229</name>
</gene>
<dbReference type="SUPFAM" id="SSF55298">
    <property type="entry name" value="YjgF-like"/>
    <property type="match status" value="1"/>
</dbReference>
<comment type="catalytic activity">
    <reaction evidence="3">
        <text>chorismate = prephenate</text>
        <dbReference type="Rhea" id="RHEA:13897"/>
        <dbReference type="ChEBI" id="CHEBI:29748"/>
        <dbReference type="ChEBI" id="CHEBI:29934"/>
        <dbReference type="EC" id="5.4.99.5"/>
    </reaction>
</comment>
<dbReference type="CDD" id="cd02185">
    <property type="entry name" value="AroH"/>
    <property type="match status" value="1"/>
</dbReference>
<feature type="binding site" evidence="2">
    <location>
        <position position="108"/>
    </location>
    <ligand>
        <name>prephenate</name>
        <dbReference type="ChEBI" id="CHEBI:29934"/>
    </ligand>
</feature>
<comment type="caution">
    <text evidence="4">The sequence shown here is derived from an EMBL/GenBank/DDBJ whole genome shotgun (WGS) entry which is preliminary data.</text>
</comment>
<proteinExistence type="predicted"/>
<feature type="binding site" evidence="2">
    <location>
        <position position="7"/>
    </location>
    <ligand>
        <name>prephenate</name>
        <dbReference type="ChEBI" id="CHEBI:29934"/>
    </ligand>
</feature>
<dbReference type="Gene3D" id="3.30.1330.40">
    <property type="entry name" value="RutC-like"/>
    <property type="match status" value="1"/>
</dbReference>
<evidence type="ECO:0000256" key="1">
    <source>
        <dbReference type="NCBIfam" id="TIGR01796"/>
    </source>
</evidence>
<dbReference type="InterPro" id="IPR035959">
    <property type="entry name" value="RutC-like_sf"/>
</dbReference>
<name>A0A3D9IFB0_9BACL</name>
<dbReference type="Pfam" id="PF07736">
    <property type="entry name" value="CM_1"/>
    <property type="match status" value="1"/>
</dbReference>
<dbReference type="RefSeq" id="WP_115993146.1">
    <property type="nucleotide sequence ID" value="NZ_QRDY01000006.1"/>
</dbReference>
<dbReference type="PANTHER" id="PTHR21164">
    <property type="entry name" value="CHORISMATE MUTASE"/>
    <property type="match status" value="1"/>
</dbReference>
<feature type="binding site" evidence="2">
    <location>
        <position position="90"/>
    </location>
    <ligand>
        <name>prephenate</name>
        <dbReference type="ChEBI" id="CHEBI:29934"/>
    </ligand>
</feature>
<evidence type="ECO:0000256" key="3">
    <source>
        <dbReference type="PROSITE-ProRule" id="PRU00514"/>
    </source>
</evidence>
<dbReference type="OrthoDB" id="9802232at2"/>
<evidence type="ECO:0000313" key="4">
    <source>
        <dbReference type="EMBL" id="RED60438.1"/>
    </source>
</evidence>
<evidence type="ECO:0000256" key="2">
    <source>
        <dbReference type="PIRSR" id="PIRSR005965-1"/>
    </source>
</evidence>
<keyword evidence="3" id="KW-0413">Isomerase</keyword>
<organism evidence="4 5">
    <name type="scientific">Cohnella lupini</name>
    <dbReference type="NCBI Taxonomy" id="1294267"/>
    <lineage>
        <taxon>Bacteria</taxon>
        <taxon>Bacillati</taxon>
        <taxon>Bacillota</taxon>
        <taxon>Bacilli</taxon>
        <taxon>Bacillales</taxon>
        <taxon>Paenibacillaceae</taxon>
        <taxon>Cohnella</taxon>
    </lineage>
</organism>
<protein>
    <recommendedName>
        <fullName evidence="1 3">chorismate mutase</fullName>
        <ecNumber evidence="1 3">5.4.99.5</ecNumber>
    </recommendedName>
</protein>
<dbReference type="EC" id="5.4.99.5" evidence="1 3"/>
<dbReference type="UniPathway" id="UPA00120">
    <property type="reaction ID" value="UER00203"/>
</dbReference>
<dbReference type="Proteomes" id="UP000256869">
    <property type="component" value="Unassembled WGS sequence"/>
</dbReference>
<dbReference type="AlphaFoldDB" id="A0A3D9IFB0"/>
<dbReference type="EMBL" id="QRDY01000006">
    <property type="protein sequence ID" value="RED60438.1"/>
    <property type="molecule type" value="Genomic_DNA"/>
</dbReference>
<dbReference type="InterPro" id="IPR008243">
    <property type="entry name" value="Chorismate_mutase_AroH"/>
</dbReference>
<evidence type="ECO:0000313" key="5">
    <source>
        <dbReference type="Proteomes" id="UP000256869"/>
    </source>
</evidence>
<keyword evidence="2 3" id="KW-0028">Amino-acid biosynthesis</keyword>
<dbReference type="GO" id="GO:0008652">
    <property type="term" value="P:amino acid biosynthetic process"/>
    <property type="evidence" value="ECO:0007669"/>
    <property type="project" value="UniProtKB-UniRule"/>
</dbReference>
<dbReference type="PANTHER" id="PTHR21164:SF0">
    <property type="entry name" value="CHORISMATE MUTASE AROH"/>
    <property type="match status" value="1"/>
</dbReference>
<accession>A0A3D9IFB0</accession>
<dbReference type="GO" id="GO:0046417">
    <property type="term" value="P:chorismate metabolic process"/>
    <property type="evidence" value="ECO:0007669"/>
    <property type="project" value="TreeGrafter"/>
</dbReference>
<dbReference type="PROSITE" id="PS51167">
    <property type="entry name" value="CHORISMATE_MUT_1"/>
    <property type="match status" value="1"/>
</dbReference>
<dbReference type="NCBIfam" id="TIGR01796">
    <property type="entry name" value="CM_mono_aroH"/>
    <property type="match status" value="1"/>
</dbReference>
<dbReference type="GO" id="GO:0004106">
    <property type="term" value="F:chorismate mutase activity"/>
    <property type="evidence" value="ECO:0007669"/>
    <property type="project" value="UniProtKB-UniRule"/>
</dbReference>
<keyword evidence="5" id="KW-1185">Reference proteome</keyword>
<keyword evidence="2 3" id="KW-0057">Aromatic amino acid biosynthesis</keyword>
<sequence length="122" mass="13312">MSVRGIRGAITVELNEEGPILDATIQLLNGIVEVNHFTPEDIASVFVTVTQDLDATFPARAIRQMAGWELVPLMCSLEVPVKGSLEKCIRLMVLVNTTASQKEVRHVYLNGAQALRPDLAGK</sequence>
<reference evidence="4 5" key="1">
    <citation type="submission" date="2018-07" db="EMBL/GenBank/DDBJ databases">
        <title>Genomic Encyclopedia of Type Strains, Phase III (KMG-III): the genomes of soil and plant-associated and newly described type strains.</title>
        <authorList>
            <person name="Whitman W."/>
        </authorList>
    </citation>
    <scope>NUCLEOTIDE SEQUENCE [LARGE SCALE GENOMIC DNA]</scope>
    <source>
        <strain evidence="4 5">CECT 8236</strain>
    </source>
</reference>
<dbReference type="PIRSF" id="PIRSF005965">
    <property type="entry name" value="Chor_mut_AroH"/>
    <property type="match status" value="1"/>
</dbReference>
<dbReference type="GO" id="GO:0009073">
    <property type="term" value="P:aromatic amino acid family biosynthetic process"/>
    <property type="evidence" value="ECO:0007669"/>
    <property type="project" value="UniProtKB-UniRule"/>
</dbReference>